<evidence type="ECO:0000256" key="1">
    <source>
        <dbReference type="SAM" id="Phobius"/>
    </source>
</evidence>
<feature type="transmembrane region" description="Helical" evidence="1">
    <location>
        <begin position="68"/>
        <end position="87"/>
    </location>
</feature>
<evidence type="ECO:0000313" key="3">
    <source>
        <dbReference type="Proteomes" id="UP000194664"/>
    </source>
</evidence>
<proteinExistence type="predicted"/>
<comment type="caution">
    <text evidence="2">The sequence shown here is derived from an EMBL/GenBank/DDBJ whole genome shotgun (WGS) entry which is preliminary data.</text>
</comment>
<keyword evidence="1" id="KW-0472">Membrane</keyword>
<evidence type="ECO:0008006" key="4">
    <source>
        <dbReference type="Google" id="ProtNLM"/>
    </source>
</evidence>
<gene>
    <name evidence="2" type="ORF">BVC71_10045</name>
</gene>
<accession>A0A251WY41</accession>
<keyword evidence="1" id="KW-0812">Transmembrane</keyword>
<dbReference type="RefSeq" id="WP_086451526.1">
    <property type="nucleotide sequence ID" value="NZ_MSPP01000003.1"/>
</dbReference>
<dbReference type="AlphaFoldDB" id="A0A251WY41"/>
<name>A0A251WY41_9RHOB</name>
<reference evidence="2 3" key="1">
    <citation type="submission" date="2016-12" db="EMBL/GenBank/DDBJ databases">
        <title>The draft genome sequence of HSLHS2.</title>
        <authorList>
            <person name="Hu D."/>
            <person name="Wang L."/>
            <person name="Shao Z."/>
        </authorList>
    </citation>
    <scope>NUCLEOTIDE SEQUENCE [LARGE SCALE GENOMIC DNA]</scope>
    <source>
        <strain evidence="2">MCCC 1A06712</strain>
    </source>
</reference>
<keyword evidence="3" id="KW-1185">Reference proteome</keyword>
<sequence>MRFIYFMVLGFVVLTAIYFVVSIYSRSVRRERLEKHWDHDNPGGDPAARADYINAGMAKYETGFRKKLIFLVYVVPIITVGVIMYLVN</sequence>
<protein>
    <recommendedName>
        <fullName evidence="4">Cation/multidrug efflux pump</fullName>
    </recommendedName>
</protein>
<feature type="transmembrane region" description="Helical" evidence="1">
    <location>
        <begin position="6"/>
        <end position="25"/>
    </location>
</feature>
<keyword evidence="1" id="KW-1133">Transmembrane helix</keyword>
<dbReference type="OrthoDB" id="7632202at2"/>
<evidence type="ECO:0000313" key="2">
    <source>
        <dbReference type="EMBL" id="OUD09045.1"/>
    </source>
</evidence>
<organism evidence="2 3">
    <name type="scientific">Marivivens niveibacter</name>
    <dbReference type="NCBI Taxonomy" id="1930667"/>
    <lineage>
        <taxon>Bacteria</taxon>
        <taxon>Pseudomonadati</taxon>
        <taxon>Pseudomonadota</taxon>
        <taxon>Alphaproteobacteria</taxon>
        <taxon>Rhodobacterales</taxon>
        <taxon>Paracoccaceae</taxon>
        <taxon>Marivivens group</taxon>
        <taxon>Marivivens</taxon>
    </lineage>
</organism>
<dbReference type="EMBL" id="MSPP01000003">
    <property type="protein sequence ID" value="OUD09045.1"/>
    <property type="molecule type" value="Genomic_DNA"/>
</dbReference>
<dbReference type="Proteomes" id="UP000194664">
    <property type="component" value="Unassembled WGS sequence"/>
</dbReference>